<dbReference type="InterPro" id="IPR052169">
    <property type="entry name" value="CW_Biosynth-Accessory"/>
</dbReference>
<evidence type="ECO:0000259" key="3">
    <source>
        <dbReference type="SMART" id="SM00854"/>
    </source>
</evidence>
<dbReference type="InterPro" id="IPR029052">
    <property type="entry name" value="Metallo-depent_PP-like"/>
</dbReference>
<dbReference type="RefSeq" id="WP_244711518.1">
    <property type="nucleotide sequence ID" value="NZ_CP095073.1"/>
</dbReference>
<dbReference type="CDD" id="cd07381">
    <property type="entry name" value="MPP_CapA"/>
    <property type="match status" value="1"/>
</dbReference>
<dbReference type="PANTHER" id="PTHR33393:SF12">
    <property type="entry name" value="CAPSULE BIOSYNTHESIS PROTEIN CAPA"/>
    <property type="match status" value="1"/>
</dbReference>
<proteinExistence type="inferred from homology"/>
<dbReference type="Gene3D" id="3.60.21.10">
    <property type="match status" value="1"/>
</dbReference>
<comment type="similarity">
    <text evidence="1">Belongs to the CapA family.</text>
</comment>
<dbReference type="SMART" id="SM00854">
    <property type="entry name" value="PGA_cap"/>
    <property type="match status" value="1"/>
</dbReference>
<dbReference type="InterPro" id="IPR019079">
    <property type="entry name" value="Capsule_synth_CapA"/>
</dbReference>
<keyword evidence="5" id="KW-1185">Reference proteome</keyword>
<gene>
    <name evidence="4" type="ORF">MUN89_03720</name>
</gene>
<name>A0ABY4ELR6_9BACI</name>
<sequence length="378" mass="42026">MRLLLAIANLVLICMLITACAEKPLNTIDSKNMPNLTNTSLHKDAPANIRDPLTISAIGDILIHKRVYTNAKTKSGYDFLPMLDQVKPYLTKSDITIANEETMIGGKELGLSGYPSFNSPKEVGEALKASGVDIVSIANNHSLDKGETGIRHAIKNWEDLGMMYTGAYKSRKDQQQIRVYKTPAQPSVAFLSYTYGTNGIKTPAGKSYLVNRINYSVIKSDINRAKKRADAIVISFHFGKQYHPLPTQEQKKLSQFAADQGVDVVIGHHPHVLQPLEWLTGKNGNKTLVAYSLGNFFSGQDAFQKRIGGMLTFDLVTTSNKKDPIQAEDPRFLITFVSSEGAYKYEVVPMASLKKYSGDYEETKKHLSQWMPELSFIN</sequence>
<protein>
    <submittedName>
        <fullName evidence="4">CapA family protein</fullName>
    </submittedName>
</protein>
<evidence type="ECO:0000256" key="1">
    <source>
        <dbReference type="ARBA" id="ARBA00005662"/>
    </source>
</evidence>
<evidence type="ECO:0000256" key="2">
    <source>
        <dbReference type="SAM" id="SignalP"/>
    </source>
</evidence>
<evidence type="ECO:0000313" key="4">
    <source>
        <dbReference type="EMBL" id="UOQ45073.1"/>
    </source>
</evidence>
<feature type="domain" description="Capsule synthesis protein CapA" evidence="3">
    <location>
        <begin position="54"/>
        <end position="300"/>
    </location>
</feature>
<dbReference type="Proteomes" id="UP000831787">
    <property type="component" value="Chromosome"/>
</dbReference>
<reference evidence="4 5" key="1">
    <citation type="submission" date="2022-04" db="EMBL/GenBank/DDBJ databases">
        <title>Halobacillus sp. isolated from saltern.</title>
        <authorList>
            <person name="Won M."/>
            <person name="Lee C.-M."/>
            <person name="Woen H.-Y."/>
            <person name="Kwon S.-W."/>
        </authorList>
    </citation>
    <scope>NUCLEOTIDE SEQUENCE [LARGE SCALE GENOMIC DNA]</scope>
    <source>
        <strain evidence="4 5">SSBR10-3</strain>
    </source>
</reference>
<dbReference type="PANTHER" id="PTHR33393">
    <property type="entry name" value="POLYGLUTAMINE SYNTHESIS ACCESSORY PROTEIN RV0574C-RELATED"/>
    <property type="match status" value="1"/>
</dbReference>
<evidence type="ECO:0000313" key="5">
    <source>
        <dbReference type="Proteomes" id="UP000831787"/>
    </source>
</evidence>
<dbReference type="SUPFAM" id="SSF56300">
    <property type="entry name" value="Metallo-dependent phosphatases"/>
    <property type="match status" value="1"/>
</dbReference>
<dbReference type="PROSITE" id="PS51257">
    <property type="entry name" value="PROKAR_LIPOPROTEIN"/>
    <property type="match status" value="1"/>
</dbReference>
<dbReference type="Pfam" id="PF09587">
    <property type="entry name" value="PGA_cap"/>
    <property type="match status" value="1"/>
</dbReference>
<dbReference type="EMBL" id="CP095073">
    <property type="protein sequence ID" value="UOQ45073.1"/>
    <property type="molecule type" value="Genomic_DNA"/>
</dbReference>
<feature type="chain" id="PRO_5046328906" evidence="2">
    <location>
        <begin position="22"/>
        <end position="378"/>
    </location>
</feature>
<organism evidence="4 5">
    <name type="scientific">Halobacillus salinarum</name>
    <dbReference type="NCBI Taxonomy" id="2932257"/>
    <lineage>
        <taxon>Bacteria</taxon>
        <taxon>Bacillati</taxon>
        <taxon>Bacillota</taxon>
        <taxon>Bacilli</taxon>
        <taxon>Bacillales</taxon>
        <taxon>Bacillaceae</taxon>
        <taxon>Halobacillus</taxon>
    </lineage>
</organism>
<feature type="signal peptide" evidence="2">
    <location>
        <begin position="1"/>
        <end position="21"/>
    </location>
</feature>
<keyword evidence="2" id="KW-0732">Signal</keyword>
<accession>A0ABY4ELR6</accession>